<organism evidence="2 3">
    <name type="scientific">Cedecea davisae DSM 4568</name>
    <dbReference type="NCBI Taxonomy" id="566551"/>
    <lineage>
        <taxon>Bacteria</taxon>
        <taxon>Pseudomonadati</taxon>
        <taxon>Pseudomonadota</taxon>
        <taxon>Gammaproteobacteria</taxon>
        <taxon>Enterobacterales</taxon>
        <taxon>Enterobacteriaceae</taxon>
        <taxon>Cedecea</taxon>
    </lineage>
</organism>
<dbReference type="Proteomes" id="UP000014585">
    <property type="component" value="Unassembled WGS sequence"/>
</dbReference>
<name>S3IQS3_9ENTR</name>
<dbReference type="STRING" id="566551.HMPREF0201_03593"/>
<evidence type="ECO:0000313" key="3">
    <source>
        <dbReference type="Proteomes" id="UP000014585"/>
    </source>
</evidence>
<accession>S3IQS3</accession>
<dbReference type="AlphaFoldDB" id="S3IQS3"/>
<dbReference type="HOGENOM" id="CLU_171189_0_0_6"/>
<evidence type="ECO:0000256" key="1">
    <source>
        <dbReference type="SAM" id="MobiDB-lite"/>
    </source>
</evidence>
<feature type="region of interest" description="Disordered" evidence="1">
    <location>
        <begin position="103"/>
        <end position="126"/>
    </location>
</feature>
<evidence type="ECO:0000313" key="2">
    <source>
        <dbReference type="EMBL" id="EPF14926.1"/>
    </source>
</evidence>
<sequence length="126" mass="13798">MSRATLWALIIGLAAGWFCRGWERDSVQLAINTTAQKTGEQLRDELVVIAADSARQLETKIEGLKNAQPNEIRREIYKPVFTNVCVSDDFVRMYNDAASAAERALSGKSADKVSGKTASPAGESRH</sequence>
<dbReference type="PATRIC" id="fig|566551.4.peg.3278"/>
<dbReference type="OrthoDB" id="6610193at2"/>
<dbReference type="RefSeq" id="WP_016537856.1">
    <property type="nucleotide sequence ID" value="NZ_KE161030.1"/>
</dbReference>
<protein>
    <submittedName>
        <fullName evidence="2">Uncharacterized protein</fullName>
    </submittedName>
</protein>
<dbReference type="EMBL" id="ATDT01000032">
    <property type="protein sequence ID" value="EPF14926.1"/>
    <property type="molecule type" value="Genomic_DNA"/>
</dbReference>
<comment type="caution">
    <text evidence="2">The sequence shown here is derived from an EMBL/GenBank/DDBJ whole genome shotgun (WGS) entry which is preliminary data.</text>
</comment>
<gene>
    <name evidence="2" type="ORF">HMPREF0201_03593</name>
</gene>
<proteinExistence type="predicted"/>
<reference evidence="2 3" key="1">
    <citation type="submission" date="2013-04" db="EMBL/GenBank/DDBJ databases">
        <authorList>
            <person name="Weinstock G."/>
            <person name="Sodergren E."/>
            <person name="Lobos E.A."/>
            <person name="Fulton L."/>
            <person name="Fulton R."/>
            <person name="Courtney L."/>
            <person name="Fronick C."/>
            <person name="O'Laughlin M."/>
            <person name="Godfrey J."/>
            <person name="Wilson R.M."/>
            <person name="Miner T."/>
            <person name="Farmer C."/>
            <person name="Delehaunty K."/>
            <person name="Cordes M."/>
            <person name="Minx P."/>
            <person name="Tomlinson C."/>
            <person name="Chen J."/>
            <person name="Wollam A."/>
            <person name="Pepin K.H."/>
            <person name="Palsikar V.B."/>
            <person name="Zhang X."/>
            <person name="Suruliraj S."/>
            <person name="Perna N.T."/>
            <person name="Plunkett G."/>
            <person name="Warren W."/>
            <person name="Mitreva M."/>
            <person name="Mardis E.R."/>
            <person name="Wilson R.K."/>
        </authorList>
    </citation>
    <scope>NUCLEOTIDE SEQUENCE [LARGE SCALE GENOMIC DNA]</scope>
    <source>
        <strain evidence="2 3">DSM 4568</strain>
    </source>
</reference>